<dbReference type="Proteomes" id="UP000887013">
    <property type="component" value="Unassembled WGS sequence"/>
</dbReference>
<evidence type="ECO:0000313" key="2">
    <source>
        <dbReference type="EMBL" id="GFU27254.1"/>
    </source>
</evidence>
<dbReference type="Pfam" id="PF00041">
    <property type="entry name" value="fn3"/>
    <property type="match status" value="1"/>
</dbReference>
<proteinExistence type="predicted"/>
<dbReference type="SUPFAM" id="SSF49265">
    <property type="entry name" value="Fibronectin type III"/>
    <property type="match status" value="1"/>
</dbReference>
<dbReference type="InterPro" id="IPR003961">
    <property type="entry name" value="FN3_dom"/>
</dbReference>
<organism evidence="2 3">
    <name type="scientific">Nephila pilipes</name>
    <name type="common">Giant wood spider</name>
    <name type="synonym">Nephila maculata</name>
    <dbReference type="NCBI Taxonomy" id="299642"/>
    <lineage>
        <taxon>Eukaryota</taxon>
        <taxon>Metazoa</taxon>
        <taxon>Ecdysozoa</taxon>
        <taxon>Arthropoda</taxon>
        <taxon>Chelicerata</taxon>
        <taxon>Arachnida</taxon>
        <taxon>Araneae</taxon>
        <taxon>Araneomorphae</taxon>
        <taxon>Entelegynae</taxon>
        <taxon>Araneoidea</taxon>
        <taxon>Nephilidae</taxon>
        <taxon>Nephila</taxon>
    </lineage>
</organism>
<dbReference type="PRINTS" id="PR00014">
    <property type="entry name" value="FNTYPEIII"/>
</dbReference>
<evidence type="ECO:0000259" key="1">
    <source>
        <dbReference type="PROSITE" id="PS50853"/>
    </source>
</evidence>
<dbReference type="InterPro" id="IPR013783">
    <property type="entry name" value="Ig-like_fold"/>
</dbReference>
<accession>A0A8X6QMT3</accession>
<keyword evidence="3" id="KW-1185">Reference proteome</keyword>
<feature type="domain" description="Fibronectin type-III" evidence="1">
    <location>
        <begin position="33"/>
        <end position="124"/>
    </location>
</feature>
<dbReference type="SMART" id="SM00060">
    <property type="entry name" value="FN3"/>
    <property type="match status" value="1"/>
</dbReference>
<reference evidence="2" key="1">
    <citation type="submission" date="2020-08" db="EMBL/GenBank/DDBJ databases">
        <title>Multicomponent nature underlies the extraordinary mechanical properties of spider dragline silk.</title>
        <authorList>
            <person name="Kono N."/>
            <person name="Nakamura H."/>
            <person name="Mori M."/>
            <person name="Yoshida Y."/>
            <person name="Ohtoshi R."/>
            <person name="Malay A.D."/>
            <person name="Moran D.A.P."/>
            <person name="Tomita M."/>
            <person name="Numata K."/>
            <person name="Arakawa K."/>
        </authorList>
    </citation>
    <scope>NUCLEOTIDE SEQUENCE</scope>
</reference>
<name>A0A8X6QMT3_NEPPI</name>
<dbReference type="InterPro" id="IPR036116">
    <property type="entry name" value="FN3_sf"/>
</dbReference>
<dbReference type="CDD" id="cd00063">
    <property type="entry name" value="FN3"/>
    <property type="match status" value="1"/>
</dbReference>
<gene>
    <name evidence="2" type="ORF">NPIL_237971</name>
</gene>
<dbReference type="PROSITE" id="PS50853">
    <property type="entry name" value="FN3"/>
    <property type="match status" value="1"/>
</dbReference>
<sequence length="124" mass="13817">MKIEKKKTLKQFSLSLANRFGTITDGVKGDLLAPSNLSSAAITNISITLEWDAPSYSEKPIIAYQIRKSKIDYFETADIYHTSTTTYTLGGLIPNTRYYFEVRASTETTVGPWSETVSHQTKVG</sequence>
<dbReference type="Gene3D" id="2.60.40.10">
    <property type="entry name" value="Immunoglobulins"/>
    <property type="match status" value="1"/>
</dbReference>
<feature type="non-terminal residue" evidence="2">
    <location>
        <position position="1"/>
    </location>
</feature>
<evidence type="ECO:0000313" key="3">
    <source>
        <dbReference type="Proteomes" id="UP000887013"/>
    </source>
</evidence>
<dbReference type="AlphaFoldDB" id="A0A8X6QMT3"/>
<comment type="caution">
    <text evidence="2">The sequence shown here is derived from an EMBL/GenBank/DDBJ whole genome shotgun (WGS) entry which is preliminary data.</text>
</comment>
<protein>
    <recommendedName>
        <fullName evidence="1">Fibronectin type-III domain-containing protein</fullName>
    </recommendedName>
</protein>
<dbReference type="EMBL" id="BMAW01032799">
    <property type="protein sequence ID" value="GFU27254.1"/>
    <property type="molecule type" value="Genomic_DNA"/>
</dbReference>